<gene>
    <name evidence="8" type="ORF">Zmor_017175</name>
</gene>
<feature type="transmembrane region" description="Helical" evidence="6">
    <location>
        <begin position="147"/>
        <end position="167"/>
    </location>
</feature>
<keyword evidence="9" id="KW-1185">Reference proteome</keyword>
<evidence type="ECO:0000313" key="9">
    <source>
        <dbReference type="Proteomes" id="UP001168821"/>
    </source>
</evidence>
<dbReference type="Pfam" id="PF01694">
    <property type="entry name" value="Rhomboid"/>
    <property type="match status" value="1"/>
</dbReference>
<feature type="transmembrane region" description="Helical" evidence="6">
    <location>
        <begin position="179"/>
        <end position="198"/>
    </location>
</feature>
<evidence type="ECO:0000256" key="6">
    <source>
        <dbReference type="SAM" id="Phobius"/>
    </source>
</evidence>
<evidence type="ECO:0000259" key="7">
    <source>
        <dbReference type="Pfam" id="PF01694"/>
    </source>
</evidence>
<evidence type="ECO:0000313" key="8">
    <source>
        <dbReference type="EMBL" id="KAJ3651117.1"/>
    </source>
</evidence>
<feature type="transmembrane region" description="Helical" evidence="6">
    <location>
        <begin position="121"/>
        <end position="141"/>
    </location>
</feature>
<dbReference type="PANTHER" id="PTHR45840:SF8">
    <property type="entry name" value="RHOMBOID PROTEASE"/>
    <property type="match status" value="1"/>
</dbReference>
<sequence length="264" mass="29807">MCVFNPFFNLVRADSETILILKFICSFIWKSWWPPKLGIIIIISCIQLIFFLSDEIIKKVDSTNSTTGPIAELFTYDPMKTYEFWRYLTYMFVHTGYAHLFENVVFQIIIGNFLEKNQGCWSVLVIYFAGVVAGSLGTSIINPTRSVMGGSGGGFSILTACIPAIVMNWKEKCLSKTQLAMLFSVIVLVVGFVMYIIQDWFKETAHVAHFFGALAGFLVGILVLEDLTNTDTGKIIWYIALAVIVVLAGIYWNISCRDCFFKQI</sequence>
<comment type="subcellular location">
    <subcellularLocation>
        <location evidence="1">Membrane</location>
        <topology evidence="1">Multi-pass membrane protein</topology>
    </subcellularLocation>
</comment>
<keyword evidence="5 6" id="KW-0472">Membrane</keyword>
<evidence type="ECO:0000256" key="1">
    <source>
        <dbReference type="ARBA" id="ARBA00004141"/>
    </source>
</evidence>
<evidence type="ECO:0000256" key="5">
    <source>
        <dbReference type="ARBA" id="ARBA00023136"/>
    </source>
</evidence>
<evidence type="ECO:0000256" key="2">
    <source>
        <dbReference type="ARBA" id="ARBA00009045"/>
    </source>
</evidence>
<name>A0AA38IBW1_9CUCU</name>
<keyword evidence="3 6" id="KW-0812">Transmembrane</keyword>
<dbReference type="SUPFAM" id="SSF144091">
    <property type="entry name" value="Rhomboid-like"/>
    <property type="match status" value="1"/>
</dbReference>
<evidence type="ECO:0000256" key="4">
    <source>
        <dbReference type="ARBA" id="ARBA00022989"/>
    </source>
</evidence>
<dbReference type="GO" id="GO:0004252">
    <property type="term" value="F:serine-type endopeptidase activity"/>
    <property type="evidence" value="ECO:0007669"/>
    <property type="project" value="InterPro"/>
</dbReference>
<feature type="transmembrane region" description="Helical" evidence="6">
    <location>
        <begin position="235"/>
        <end position="254"/>
    </location>
</feature>
<dbReference type="Proteomes" id="UP001168821">
    <property type="component" value="Unassembled WGS sequence"/>
</dbReference>
<dbReference type="Gene3D" id="1.20.1540.10">
    <property type="entry name" value="Rhomboid-like"/>
    <property type="match status" value="1"/>
</dbReference>
<feature type="domain" description="Peptidase S54 rhomboid" evidence="7">
    <location>
        <begin position="83"/>
        <end position="224"/>
    </location>
</feature>
<dbReference type="InterPro" id="IPR035952">
    <property type="entry name" value="Rhomboid-like_sf"/>
</dbReference>
<accession>A0AA38IBW1</accession>
<proteinExistence type="inferred from homology"/>
<protein>
    <recommendedName>
        <fullName evidence="7">Peptidase S54 rhomboid domain-containing protein</fullName>
    </recommendedName>
</protein>
<comment type="similarity">
    <text evidence="2">Belongs to the peptidase S54 family.</text>
</comment>
<feature type="transmembrane region" description="Helical" evidence="6">
    <location>
        <begin position="204"/>
        <end position="223"/>
    </location>
</feature>
<dbReference type="PANTHER" id="PTHR45840">
    <property type="entry name" value="RHOMBOID-RELATED PROTEIN"/>
    <property type="match status" value="1"/>
</dbReference>
<dbReference type="InterPro" id="IPR022764">
    <property type="entry name" value="Peptidase_S54_rhomboid_dom"/>
</dbReference>
<comment type="caution">
    <text evidence="8">The sequence shown here is derived from an EMBL/GenBank/DDBJ whole genome shotgun (WGS) entry which is preliminary data.</text>
</comment>
<dbReference type="EMBL" id="JALNTZ010000005">
    <property type="protein sequence ID" value="KAJ3651117.1"/>
    <property type="molecule type" value="Genomic_DNA"/>
</dbReference>
<keyword evidence="4 6" id="KW-1133">Transmembrane helix</keyword>
<feature type="transmembrane region" description="Helical" evidence="6">
    <location>
        <begin position="37"/>
        <end position="53"/>
    </location>
</feature>
<evidence type="ECO:0000256" key="3">
    <source>
        <dbReference type="ARBA" id="ARBA00022692"/>
    </source>
</evidence>
<reference evidence="8" key="1">
    <citation type="journal article" date="2023" name="G3 (Bethesda)">
        <title>Whole genome assemblies of Zophobas morio and Tenebrio molitor.</title>
        <authorList>
            <person name="Kaur S."/>
            <person name="Stinson S.A."/>
            <person name="diCenzo G.C."/>
        </authorList>
    </citation>
    <scope>NUCLEOTIDE SEQUENCE</scope>
    <source>
        <strain evidence="8">QUZm001</strain>
    </source>
</reference>
<organism evidence="8 9">
    <name type="scientific">Zophobas morio</name>
    <dbReference type="NCBI Taxonomy" id="2755281"/>
    <lineage>
        <taxon>Eukaryota</taxon>
        <taxon>Metazoa</taxon>
        <taxon>Ecdysozoa</taxon>
        <taxon>Arthropoda</taxon>
        <taxon>Hexapoda</taxon>
        <taxon>Insecta</taxon>
        <taxon>Pterygota</taxon>
        <taxon>Neoptera</taxon>
        <taxon>Endopterygota</taxon>
        <taxon>Coleoptera</taxon>
        <taxon>Polyphaga</taxon>
        <taxon>Cucujiformia</taxon>
        <taxon>Tenebrionidae</taxon>
        <taxon>Zophobas</taxon>
    </lineage>
</organism>
<feature type="transmembrane region" description="Helical" evidence="6">
    <location>
        <begin position="87"/>
        <end position="109"/>
    </location>
</feature>
<dbReference type="GO" id="GO:0016020">
    <property type="term" value="C:membrane"/>
    <property type="evidence" value="ECO:0007669"/>
    <property type="project" value="UniProtKB-SubCell"/>
</dbReference>
<dbReference type="InterPro" id="IPR051739">
    <property type="entry name" value="Rhomboid_IM_Serine_Proteases"/>
</dbReference>
<dbReference type="AlphaFoldDB" id="A0AA38IBW1"/>